<proteinExistence type="predicted"/>
<evidence type="ECO:0000313" key="2">
    <source>
        <dbReference type="Proteomes" id="UP000186309"/>
    </source>
</evidence>
<gene>
    <name evidence="1" type="ORF">BSF38_03221</name>
</gene>
<dbReference type="EMBL" id="CP019082">
    <property type="protein sequence ID" value="APW61694.1"/>
    <property type="molecule type" value="Genomic_DNA"/>
</dbReference>
<dbReference type="KEGG" id="pbor:BSF38_03221"/>
<sequence>MFLRPRPSRSRAVRPSLESLEAREVLSAMHATAAEIASFHASHGHQHQIPVIDQLATAPSRTATTIPANGDVNPYGVAFVPSGFASGGLLQAGDVLVSNFNNSSNLQGTGTTIVRVTPDNQTSVFFQAPAGSGLTTALGVLKRGYVLVGNLPSTDGTSATAMQGSLMIVDKNGKLVANLTDSALLNGPWDLTVLDGGNRALVFVSNALSGTVTRIDLRLPSGGGVQVASLTQIASGYTHHGDPAAFEIGPTGLVYDHATDSLYVASTGDNAVYAIHNAAHARSDHGTGRVIYKDDAHLRGPLGMTTASDGNLIVANGDAVNGDPAFPSELVEFTRRGQFVGQFSISDAQGGAFGVATSPDGRYFAAVNDVSNAVTIWTIKRSGK</sequence>
<dbReference type="Gene3D" id="2.130.10.10">
    <property type="entry name" value="YVTN repeat-like/Quinoprotein amine dehydrogenase"/>
    <property type="match status" value="1"/>
</dbReference>
<name>A0A1U7CRX2_9BACT</name>
<dbReference type="InterPro" id="IPR015943">
    <property type="entry name" value="WD40/YVTN_repeat-like_dom_sf"/>
</dbReference>
<evidence type="ECO:0000313" key="1">
    <source>
        <dbReference type="EMBL" id="APW61694.1"/>
    </source>
</evidence>
<dbReference type="SUPFAM" id="SSF75011">
    <property type="entry name" value="3-carboxy-cis,cis-mucoante lactonizing enzyme"/>
    <property type="match status" value="1"/>
</dbReference>
<protein>
    <submittedName>
        <fullName evidence="1">Beta-propeller fold protein</fullName>
    </submittedName>
</protein>
<organism evidence="1 2">
    <name type="scientific">Paludisphaera borealis</name>
    <dbReference type="NCBI Taxonomy" id="1387353"/>
    <lineage>
        <taxon>Bacteria</taxon>
        <taxon>Pseudomonadati</taxon>
        <taxon>Planctomycetota</taxon>
        <taxon>Planctomycetia</taxon>
        <taxon>Isosphaerales</taxon>
        <taxon>Isosphaeraceae</taxon>
        <taxon>Paludisphaera</taxon>
    </lineage>
</organism>
<dbReference type="OrthoDB" id="9787225at2"/>
<dbReference type="Proteomes" id="UP000186309">
    <property type="component" value="Chromosome"/>
</dbReference>
<keyword evidence="2" id="KW-1185">Reference proteome</keyword>
<accession>A0A1U7CRX2</accession>
<reference evidence="2" key="1">
    <citation type="submission" date="2016-12" db="EMBL/GenBank/DDBJ databases">
        <title>Comparative genomics of four Isosphaeraceae planctomycetes: a common pool of plasmids and glycoside hydrolase genes.</title>
        <authorList>
            <person name="Ivanova A."/>
        </authorList>
    </citation>
    <scope>NUCLEOTIDE SEQUENCE [LARGE SCALE GENOMIC DNA]</scope>
    <source>
        <strain evidence="2">PX4</strain>
    </source>
</reference>
<dbReference type="AlphaFoldDB" id="A0A1U7CRX2"/>